<name>A0A418WUX8_9PROT</name>
<reference evidence="1 2" key="1">
    <citation type="submission" date="2018-09" db="EMBL/GenBank/DDBJ databases">
        <authorList>
            <person name="Zhu H."/>
        </authorList>
    </citation>
    <scope>NUCLEOTIDE SEQUENCE [LARGE SCALE GENOMIC DNA]</scope>
    <source>
        <strain evidence="1 2">K1W22B-8</strain>
    </source>
</reference>
<evidence type="ECO:0000313" key="1">
    <source>
        <dbReference type="EMBL" id="RJF94957.1"/>
    </source>
</evidence>
<organism evidence="1 2">
    <name type="scientific">Oleomonas cavernae</name>
    <dbReference type="NCBI Taxonomy" id="2320859"/>
    <lineage>
        <taxon>Bacteria</taxon>
        <taxon>Pseudomonadati</taxon>
        <taxon>Pseudomonadota</taxon>
        <taxon>Alphaproteobacteria</taxon>
        <taxon>Acetobacterales</taxon>
        <taxon>Acetobacteraceae</taxon>
        <taxon>Oleomonas</taxon>
    </lineage>
</organism>
<dbReference type="EMBL" id="QYUK01000008">
    <property type="protein sequence ID" value="RJF94957.1"/>
    <property type="molecule type" value="Genomic_DNA"/>
</dbReference>
<comment type="caution">
    <text evidence="1">The sequence shown here is derived from an EMBL/GenBank/DDBJ whole genome shotgun (WGS) entry which is preliminary data.</text>
</comment>
<accession>A0A418WUX8</accession>
<keyword evidence="2" id="KW-1185">Reference proteome</keyword>
<sequence length="360" mass="39177">MGGGQSPRLGSALPAVPVAPHPYRHLRPGGLLQGPPDNRLRRLPVAVGAAAGRVSRLRGPMAVREALRQLRVSQRLAGTIRSRDLGAGHGEREGVCRLLLPQGRAALEGRRRRLRLSQKTRWDLRRARHAHVPRLPQRNGEGTEVMKGAHNPDARKRLIAAVHAEAKRQGLDDELRREVIFQATGKRSSAELTNNELGKALDAIKGRSGARARAPKGRALADSAHARKIRALWLSLWALGAVDDASEGAIASFAERQCGVQALQWVSAHDASRIIEALRAWCEREGFKVKPGVDTEEANRLLVTAQMAKLIALAEQGAIDSADVTLVWGTASVREARKEQVATIIRGYGDLIRKAKRGQA</sequence>
<proteinExistence type="predicted"/>
<protein>
    <submittedName>
        <fullName evidence="1">Regulatory protein GemA</fullName>
    </submittedName>
</protein>
<evidence type="ECO:0000313" key="2">
    <source>
        <dbReference type="Proteomes" id="UP000284605"/>
    </source>
</evidence>
<dbReference type="Pfam" id="PF06252">
    <property type="entry name" value="GemA"/>
    <property type="match status" value="1"/>
</dbReference>
<dbReference type="Proteomes" id="UP000284605">
    <property type="component" value="Unassembled WGS sequence"/>
</dbReference>
<dbReference type="InterPro" id="IPR009363">
    <property type="entry name" value="Phage_Mu_Gp16"/>
</dbReference>
<gene>
    <name evidence="1" type="ORF">D3874_03135</name>
</gene>
<dbReference type="AlphaFoldDB" id="A0A418WUX8"/>